<reference evidence="2" key="1">
    <citation type="submission" date="2020-02" db="EMBL/GenBank/DDBJ databases">
        <authorList>
            <person name="Meier V. D."/>
        </authorList>
    </citation>
    <scope>NUCLEOTIDE SEQUENCE</scope>
    <source>
        <strain evidence="2">AVDCRST_MAG59</strain>
    </source>
</reference>
<evidence type="ECO:0000313" key="2">
    <source>
        <dbReference type="EMBL" id="CAA9585129.1"/>
    </source>
</evidence>
<accession>A0A6J4VWQ7</accession>
<feature type="region of interest" description="Disordered" evidence="1">
    <location>
        <begin position="1"/>
        <end position="24"/>
    </location>
</feature>
<dbReference type="AlphaFoldDB" id="A0A6J4VWQ7"/>
<protein>
    <submittedName>
        <fullName evidence="2">Uncharacterized protein</fullName>
    </submittedName>
</protein>
<feature type="non-terminal residue" evidence="2">
    <location>
        <position position="1"/>
    </location>
</feature>
<dbReference type="EMBL" id="CADCWF010000375">
    <property type="protein sequence ID" value="CAA9585129.1"/>
    <property type="molecule type" value="Genomic_DNA"/>
</dbReference>
<feature type="non-terminal residue" evidence="2">
    <location>
        <position position="24"/>
    </location>
</feature>
<name>A0A6J4VWQ7_9BACT</name>
<organism evidence="2">
    <name type="scientific">uncultured Thermomicrobiales bacterium</name>
    <dbReference type="NCBI Taxonomy" id="1645740"/>
    <lineage>
        <taxon>Bacteria</taxon>
        <taxon>Pseudomonadati</taxon>
        <taxon>Thermomicrobiota</taxon>
        <taxon>Thermomicrobia</taxon>
        <taxon>Thermomicrobiales</taxon>
        <taxon>environmental samples</taxon>
    </lineage>
</organism>
<evidence type="ECO:0000256" key="1">
    <source>
        <dbReference type="SAM" id="MobiDB-lite"/>
    </source>
</evidence>
<proteinExistence type="predicted"/>
<sequence length="24" mass="2635">ARPVRPPHPLPRHHPRPHPGPSAA</sequence>
<gene>
    <name evidence="2" type="ORF">AVDCRST_MAG59-5379</name>
</gene>